<reference evidence="5 6" key="1">
    <citation type="submission" date="2024-09" db="EMBL/GenBank/DDBJ databases">
        <title>Chromosome-scale assembly of Riccia fluitans.</title>
        <authorList>
            <person name="Paukszto L."/>
            <person name="Sawicki J."/>
            <person name="Karawczyk K."/>
            <person name="Piernik-Szablinska J."/>
            <person name="Szczecinska M."/>
            <person name="Mazdziarz M."/>
        </authorList>
    </citation>
    <scope>NUCLEOTIDE SEQUENCE [LARGE SCALE GENOMIC DNA]</scope>
    <source>
        <strain evidence="5">Rf_01</strain>
        <tissue evidence="5">Aerial parts of the thallus</tissue>
    </source>
</reference>
<protein>
    <recommendedName>
        <fullName evidence="7">Caffeoyl-CoA O-methyltransferase</fullName>
    </recommendedName>
</protein>
<evidence type="ECO:0000256" key="4">
    <source>
        <dbReference type="ARBA" id="ARBA00023453"/>
    </source>
</evidence>
<dbReference type="InterPro" id="IPR029063">
    <property type="entry name" value="SAM-dependent_MTases_sf"/>
</dbReference>
<evidence type="ECO:0008006" key="7">
    <source>
        <dbReference type="Google" id="ProtNLM"/>
    </source>
</evidence>
<evidence type="ECO:0000313" key="5">
    <source>
        <dbReference type="EMBL" id="KAL2630639.1"/>
    </source>
</evidence>
<dbReference type="GO" id="GO:0032259">
    <property type="term" value="P:methylation"/>
    <property type="evidence" value="ECO:0007669"/>
    <property type="project" value="UniProtKB-KW"/>
</dbReference>
<dbReference type="GO" id="GO:0008168">
    <property type="term" value="F:methyltransferase activity"/>
    <property type="evidence" value="ECO:0007669"/>
    <property type="project" value="UniProtKB-KW"/>
</dbReference>
<dbReference type="AlphaFoldDB" id="A0ABD1YLT4"/>
<evidence type="ECO:0000256" key="2">
    <source>
        <dbReference type="ARBA" id="ARBA00022679"/>
    </source>
</evidence>
<dbReference type="PANTHER" id="PTHR10509">
    <property type="entry name" value="O-METHYLTRANSFERASE-RELATED"/>
    <property type="match status" value="1"/>
</dbReference>
<sequence length="123" mass="13903">MEIGVYTGYSLLATALAIPDDGKEEYHNHFDFNFVDADKDSYIKYHEKLLLLIRMGGLIAYDSTLWSGTVGLTEEQLASHSNSTLRYYQPFVLKFNEFLAADSRIDLSLVSIGDGITLCRRVK</sequence>
<dbReference type="Gene3D" id="3.40.50.150">
    <property type="entry name" value="Vaccinia Virus protein VP39"/>
    <property type="match status" value="1"/>
</dbReference>
<comment type="similarity">
    <text evidence="4">Belongs to the class I-like SAM-binding methyltransferase superfamily. Cation-dependent O-methyltransferase family.</text>
</comment>
<keyword evidence="3" id="KW-0949">S-adenosyl-L-methionine</keyword>
<keyword evidence="1" id="KW-0489">Methyltransferase</keyword>
<organism evidence="5 6">
    <name type="scientific">Riccia fluitans</name>
    <dbReference type="NCBI Taxonomy" id="41844"/>
    <lineage>
        <taxon>Eukaryota</taxon>
        <taxon>Viridiplantae</taxon>
        <taxon>Streptophyta</taxon>
        <taxon>Embryophyta</taxon>
        <taxon>Marchantiophyta</taxon>
        <taxon>Marchantiopsida</taxon>
        <taxon>Marchantiidae</taxon>
        <taxon>Marchantiales</taxon>
        <taxon>Ricciaceae</taxon>
        <taxon>Riccia</taxon>
    </lineage>
</organism>
<dbReference type="InterPro" id="IPR050362">
    <property type="entry name" value="Cation-dep_OMT"/>
</dbReference>
<dbReference type="EMBL" id="JBHFFA010000004">
    <property type="protein sequence ID" value="KAL2630639.1"/>
    <property type="molecule type" value="Genomic_DNA"/>
</dbReference>
<dbReference type="Proteomes" id="UP001605036">
    <property type="component" value="Unassembled WGS sequence"/>
</dbReference>
<evidence type="ECO:0000313" key="6">
    <source>
        <dbReference type="Proteomes" id="UP001605036"/>
    </source>
</evidence>
<dbReference type="SUPFAM" id="SSF53335">
    <property type="entry name" value="S-adenosyl-L-methionine-dependent methyltransferases"/>
    <property type="match status" value="1"/>
</dbReference>
<accession>A0ABD1YLT4</accession>
<dbReference type="InterPro" id="IPR002935">
    <property type="entry name" value="SAM_O-MeTrfase"/>
</dbReference>
<evidence type="ECO:0000256" key="1">
    <source>
        <dbReference type="ARBA" id="ARBA00022603"/>
    </source>
</evidence>
<keyword evidence="6" id="KW-1185">Reference proteome</keyword>
<dbReference type="PROSITE" id="PS51682">
    <property type="entry name" value="SAM_OMT_I"/>
    <property type="match status" value="1"/>
</dbReference>
<dbReference type="PANTHER" id="PTHR10509:SF81">
    <property type="entry name" value="CAFFEOYL-COA O-METHYLTRANSFERASE 1"/>
    <property type="match status" value="1"/>
</dbReference>
<name>A0ABD1YLT4_9MARC</name>
<proteinExistence type="inferred from homology"/>
<dbReference type="Pfam" id="PF01596">
    <property type="entry name" value="Methyltransf_3"/>
    <property type="match status" value="2"/>
</dbReference>
<comment type="caution">
    <text evidence="5">The sequence shown here is derived from an EMBL/GenBank/DDBJ whole genome shotgun (WGS) entry which is preliminary data.</text>
</comment>
<keyword evidence="2" id="KW-0808">Transferase</keyword>
<evidence type="ECO:0000256" key="3">
    <source>
        <dbReference type="ARBA" id="ARBA00022691"/>
    </source>
</evidence>
<gene>
    <name evidence="5" type="ORF">R1flu_015325</name>
</gene>